<accession>A0A8K0L494</accession>
<comment type="caution">
    <text evidence="4">The sequence shown here is derived from an EMBL/GenBank/DDBJ whole genome shotgun (WGS) entry which is preliminary data.</text>
</comment>
<evidence type="ECO:0000256" key="2">
    <source>
        <dbReference type="SAM" id="MobiDB-lite"/>
    </source>
</evidence>
<feature type="compositionally biased region" description="Low complexity" evidence="2">
    <location>
        <begin position="208"/>
        <end position="233"/>
    </location>
</feature>
<dbReference type="PROSITE" id="PS50048">
    <property type="entry name" value="ZN2_CY6_FUNGAL_2"/>
    <property type="match status" value="1"/>
</dbReference>
<feature type="region of interest" description="Disordered" evidence="2">
    <location>
        <begin position="1"/>
        <end position="41"/>
    </location>
</feature>
<reference evidence="4" key="1">
    <citation type="submission" date="2021-07" db="EMBL/GenBank/DDBJ databases">
        <title>Elsinoe batatas strain:CRI-CJ2 Genome sequencing and assembly.</title>
        <authorList>
            <person name="Huang L."/>
        </authorList>
    </citation>
    <scope>NUCLEOTIDE SEQUENCE</scope>
    <source>
        <strain evidence="4">CRI-CJ2</strain>
    </source>
</reference>
<dbReference type="Proteomes" id="UP000809789">
    <property type="component" value="Unassembled WGS sequence"/>
</dbReference>
<dbReference type="InterPro" id="IPR036864">
    <property type="entry name" value="Zn2-C6_fun-type_DNA-bd_sf"/>
</dbReference>
<feature type="domain" description="Zn(2)-C6 fungal-type" evidence="3">
    <location>
        <begin position="36"/>
        <end position="66"/>
    </location>
</feature>
<dbReference type="CDD" id="cd00067">
    <property type="entry name" value="GAL4"/>
    <property type="match status" value="1"/>
</dbReference>
<dbReference type="AlphaFoldDB" id="A0A8K0L494"/>
<feature type="region of interest" description="Disordered" evidence="2">
    <location>
        <begin position="319"/>
        <end position="366"/>
    </location>
</feature>
<keyword evidence="5" id="KW-1185">Reference proteome</keyword>
<feature type="region of interest" description="Disordered" evidence="2">
    <location>
        <begin position="69"/>
        <end position="132"/>
    </location>
</feature>
<protein>
    <recommendedName>
        <fullName evidence="3">Zn(2)-C6 fungal-type domain-containing protein</fullName>
    </recommendedName>
</protein>
<feature type="compositionally biased region" description="Basic residues" evidence="2">
    <location>
        <begin position="106"/>
        <end position="117"/>
    </location>
</feature>
<dbReference type="InterPro" id="IPR001138">
    <property type="entry name" value="Zn2Cys6_DnaBD"/>
</dbReference>
<dbReference type="GO" id="GO:0008270">
    <property type="term" value="F:zinc ion binding"/>
    <property type="evidence" value="ECO:0007669"/>
    <property type="project" value="InterPro"/>
</dbReference>
<name>A0A8K0L494_9PEZI</name>
<dbReference type="Pfam" id="PF00172">
    <property type="entry name" value="Zn_clus"/>
    <property type="match status" value="1"/>
</dbReference>
<dbReference type="PANTHER" id="PTHR47657:SF13">
    <property type="entry name" value="ZN(2)-C6 FUNGAL-TYPE DOMAIN-CONTAINING PROTEIN-RELATED"/>
    <property type="match status" value="1"/>
</dbReference>
<evidence type="ECO:0000313" key="4">
    <source>
        <dbReference type="EMBL" id="KAG8628707.1"/>
    </source>
</evidence>
<gene>
    <name evidence="4" type="ORF">KVT40_002572</name>
</gene>
<dbReference type="SUPFAM" id="SSF57701">
    <property type="entry name" value="Zn2/Cys6 DNA-binding domain"/>
    <property type="match status" value="1"/>
</dbReference>
<feature type="compositionally biased region" description="Basic and acidic residues" evidence="2">
    <location>
        <begin position="329"/>
        <end position="349"/>
    </location>
</feature>
<feature type="compositionally biased region" description="Low complexity" evidence="2">
    <location>
        <begin position="86"/>
        <end position="105"/>
    </location>
</feature>
<feature type="compositionally biased region" description="Basic residues" evidence="2">
    <location>
        <begin position="23"/>
        <end position="33"/>
    </location>
</feature>
<evidence type="ECO:0000256" key="1">
    <source>
        <dbReference type="ARBA" id="ARBA00023242"/>
    </source>
</evidence>
<dbReference type="Gene3D" id="4.10.240.10">
    <property type="entry name" value="Zn(2)-C6 fungal-type DNA-binding domain"/>
    <property type="match status" value="1"/>
</dbReference>
<evidence type="ECO:0000259" key="3">
    <source>
        <dbReference type="PROSITE" id="PS50048"/>
    </source>
</evidence>
<proteinExistence type="predicted"/>
<sequence length="514" mass="55919">MASRPEQVTAPTTEPETDNPSRPSKKRRFHNKSRSGCSNCKKRKVKCDETLPTCGNCRRFELGCRHARKAPTEHPDPTSTGTQAAVQSIQSSPVSSLDPSPSITPRPRRRGRPRKRLPSTPPPAPLPAPSSALTSADTFSLTDLHLLSHYHLSTAATLIPGSSSPPSPSSWPLQALHLSFPPSACDWLIHFPLSLSAFHLARLQTSPPLSSSSSSSSEPGPLPSTSPSASSSSHLFEKGESHLRVGLSRVAHAVADLNASNAKEVFLATMLCCFCTWARGPEQGDLMLVKEEGEAVWWTMLRGLRAVLERVEGSGGFGDFFGEGGTGEGRGKGNGEGEEKGEAEGKGEGDVVGVEEREEEVGEVSREESEVKEVIVNGGQGLDWQAQFEKLMVRLREWEEAGPNAGALTDALEAMRGCFEATFGTEKEPSKEPARFEIVFAWLFRIGDEYITLLKGKDEAALVVLACFVLLMDRLPDCWFLEGWVEHILAGIKLEIRSGWEVEVEWVDIVITGK</sequence>
<dbReference type="OrthoDB" id="416217at2759"/>
<feature type="compositionally biased region" description="Polar residues" evidence="2">
    <location>
        <begin position="9"/>
        <end position="22"/>
    </location>
</feature>
<feature type="region of interest" description="Disordered" evidence="2">
    <location>
        <begin position="208"/>
        <end position="234"/>
    </location>
</feature>
<dbReference type="SMART" id="SM00066">
    <property type="entry name" value="GAL4"/>
    <property type="match status" value="1"/>
</dbReference>
<organism evidence="4 5">
    <name type="scientific">Elsinoe batatas</name>
    <dbReference type="NCBI Taxonomy" id="2601811"/>
    <lineage>
        <taxon>Eukaryota</taxon>
        <taxon>Fungi</taxon>
        <taxon>Dikarya</taxon>
        <taxon>Ascomycota</taxon>
        <taxon>Pezizomycotina</taxon>
        <taxon>Dothideomycetes</taxon>
        <taxon>Dothideomycetidae</taxon>
        <taxon>Myriangiales</taxon>
        <taxon>Elsinoaceae</taxon>
        <taxon>Elsinoe</taxon>
    </lineage>
</organism>
<feature type="compositionally biased region" description="Gly residues" evidence="2">
    <location>
        <begin position="319"/>
        <end position="328"/>
    </location>
</feature>
<dbReference type="EMBL" id="JAESVG020000003">
    <property type="protein sequence ID" value="KAG8628707.1"/>
    <property type="molecule type" value="Genomic_DNA"/>
</dbReference>
<keyword evidence="1" id="KW-0539">Nucleus</keyword>
<feature type="compositionally biased region" description="Pro residues" evidence="2">
    <location>
        <begin position="119"/>
        <end position="128"/>
    </location>
</feature>
<dbReference type="InterPro" id="IPR052400">
    <property type="entry name" value="Zn2-C6_fungal_TF"/>
</dbReference>
<evidence type="ECO:0000313" key="5">
    <source>
        <dbReference type="Proteomes" id="UP000809789"/>
    </source>
</evidence>
<dbReference type="GO" id="GO:0000981">
    <property type="term" value="F:DNA-binding transcription factor activity, RNA polymerase II-specific"/>
    <property type="evidence" value="ECO:0007669"/>
    <property type="project" value="InterPro"/>
</dbReference>
<dbReference type="PROSITE" id="PS00463">
    <property type="entry name" value="ZN2_CY6_FUNGAL_1"/>
    <property type="match status" value="1"/>
</dbReference>
<dbReference type="PANTHER" id="PTHR47657">
    <property type="entry name" value="STEROL REGULATORY ELEMENT-BINDING PROTEIN ECM22"/>
    <property type="match status" value="1"/>
</dbReference>